<dbReference type="Proteomes" id="UP000008854">
    <property type="component" value="Unassembled WGS sequence"/>
</dbReference>
<dbReference type="InParanoid" id="A0A5K4FDG8"/>
<dbReference type="PANTHER" id="PTHR23081:SF36">
    <property type="entry name" value="RNA POLYMERASE II SUBUNIT A C-TERMINAL DOMAIN PHOSPHATASE"/>
    <property type="match status" value="1"/>
</dbReference>
<dbReference type="ExpressionAtlas" id="A0A5K4FDG8">
    <property type="expression patterns" value="baseline and differential"/>
</dbReference>
<name>A0A5K4FDG8_SCHMA</name>
<comment type="catalytic activity">
    <reaction evidence="6">
        <text>O-phospho-L-threonyl-[protein] + H2O = L-threonyl-[protein] + phosphate</text>
        <dbReference type="Rhea" id="RHEA:47004"/>
        <dbReference type="Rhea" id="RHEA-COMP:11060"/>
        <dbReference type="Rhea" id="RHEA-COMP:11605"/>
        <dbReference type="ChEBI" id="CHEBI:15377"/>
        <dbReference type="ChEBI" id="CHEBI:30013"/>
        <dbReference type="ChEBI" id="CHEBI:43474"/>
        <dbReference type="ChEBI" id="CHEBI:61977"/>
        <dbReference type="EC" id="3.1.3.16"/>
    </reaction>
</comment>
<feature type="region of interest" description="Disordered" evidence="7">
    <location>
        <begin position="761"/>
        <end position="956"/>
    </location>
</feature>
<dbReference type="InterPro" id="IPR011947">
    <property type="entry name" value="FCP1_euk"/>
</dbReference>
<dbReference type="GO" id="GO:0008420">
    <property type="term" value="F:RNA polymerase II CTD heptapeptide repeat phosphatase activity"/>
    <property type="evidence" value="ECO:0007669"/>
    <property type="project" value="InterPro"/>
</dbReference>
<dbReference type="GO" id="GO:0005634">
    <property type="term" value="C:nucleus"/>
    <property type="evidence" value="ECO:0007669"/>
    <property type="project" value="UniProtKB-SubCell"/>
</dbReference>
<evidence type="ECO:0000313" key="10">
    <source>
        <dbReference type="WBParaSite" id="Smp_342610.1"/>
    </source>
</evidence>
<dbReference type="InterPro" id="IPR036420">
    <property type="entry name" value="BRCT_dom_sf"/>
</dbReference>
<feature type="compositionally biased region" description="Basic residues" evidence="7">
    <location>
        <begin position="860"/>
        <end position="880"/>
    </location>
</feature>
<dbReference type="SUPFAM" id="SSF56784">
    <property type="entry name" value="HAD-like"/>
    <property type="match status" value="1"/>
</dbReference>
<evidence type="ECO:0000256" key="6">
    <source>
        <dbReference type="ARBA" id="ARBA00048336"/>
    </source>
</evidence>
<reference evidence="10" key="2">
    <citation type="submission" date="2019-11" db="UniProtKB">
        <authorList>
            <consortium name="WormBaseParasite"/>
        </authorList>
    </citation>
    <scope>IDENTIFICATION</scope>
    <source>
        <strain evidence="10">Puerto Rican</strain>
    </source>
</reference>
<dbReference type="Gene3D" id="3.40.50.1000">
    <property type="entry name" value="HAD superfamily/HAD-like"/>
    <property type="match status" value="1"/>
</dbReference>
<feature type="compositionally biased region" description="Acidic residues" evidence="7">
    <location>
        <begin position="1426"/>
        <end position="1446"/>
    </location>
</feature>
<dbReference type="SUPFAM" id="SSF52113">
    <property type="entry name" value="BRCT domain"/>
    <property type="match status" value="1"/>
</dbReference>
<feature type="compositionally biased region" description="Basic and acidic residues" evidence="7">
    <location>
        <begin position="1447"/>
        <end position="1457"/>
    </location>
</feature>
<reference evidence="9" key="1">
    <citation type="journal article" date="2012" name="PLoS Negl. Trop. Dis.">
        <title>A systematically improved high quality genome and transcriptome of the human blood fluke Schistosoma mansoni.</title>
        <authorList>
            <person name="Protasio A.V."/>
            <person name="Tsai I.J."/>
            <person name="Babbage A."/>
            <person name="Nichol S."/>
            <person name="Hunt M."/>
            <person name="Aslett M.A."/>
            <person name="De Silva N."/>
            <person name="Velarde G.S."/>
            <person name="Anderson T.J."/>
            <person name="Clark R.C."/>
            <person name="Davidson C."/>
            <person name="Dillon G.P."/>
            <person name="Holroyd N.E."/>
            <person name="LoVerde P.T."/>
            <person name="Lloyd C."/>
            <person name="McQuillan J."/>
            <person name="Oliveira G."/>
            <person name="Otto T.D."/>
            <person name="Parker-Manuel S.J."/>
            <person name="Quail M.A."/>
            <person name="Wilson R.A."/>
            <person name="Zerlotini A."/>
            <person name="Dunne D.W."/>
            <person name="Berriman M."/>
        </authorList>
    </citation>
    <scope>NUCLEOTIDE SEQUENCE [LARGE SCALE GENOMIC DNA]</scope>
    <source>
        <strain evidence="9">Puerto Rican</strain>
    </source>
</reference>
<feature type="compositionally biased region" description="Basic residues" evidence="7">
    <location>
        <begin position="781"/>
        <end position="817"/>
    </location>
</feature>
<feature type="region of interest" description="Disordered" evidence="7">
    <location>
        <begin position="1033"/>
        <end position="1071"/>
    </location>
</feature>
<feature type="domain" description="FCP1 homology" evidence="8">
    <location>
        <begin position="146"/>
        <end position="311"/>
    </location>
</feature>
<dbReference type="InterPro" id="IPR023214">
    <property type="entry name" value="HAD_sf"/>
</dbReference>
<feature type="compositionally biased region" description="Basic and acidic residues" evidence="7">
    <location>
        <begin position="881"/>
        <end position="890"/>
    </location>
</feature>
<accession>A0A5K4FDG8</accession>
<dbReference type="WBParaSite" id="Smp_342610.1">
    <property type="protein sequence ID" value="Smp_342610.1"/>
    <property type="gene ID" value="Smp_342610"/>
</dbReference>
<evidence type="ECO:0000313" key="9">
    <source>
        <dbReference type="Proteomes" id="UP000008854"/>
    </source>
</evidence>
<dbReference type="InterPro" id="IPR004274">
    <property type="entry name" value="FCP1_dom"/>
</dbReference>
<evidence type="ECO:0000256" key="2">
    <source>
        <dbReference type="ARBA" id="ARBA00013081"/>
    </source>
</evidence>
<proteinExistence type="predicted"/>
<dbReference type="NCBIfam" id="TIGR02250">
    <property type="entry name" value="FCP1_euk"/>
    <property type="match status" value="1"/>
</dbReference>
<protein>
    <recommendedName>
        <fullName evidence="2">protein-serine/threonine phosphatase</fullName>
        <ecNumber evidence="2">3.1.3.16</ecNumber>
    </recommendedName>
</protein>
<dbReference type="AlphaFoldDB" id="A0A5K4FDG8"/>
<dbReference type="InterPro" id="IPR036412">
    <property type="entry name" value="HAD-like_sf"/>
</dbReference>
<evidence type="ECO:0000256" key="5">
    <source>
        <dbReference type="ARBA" id="ARBA00047761"/>
    </source>
</evidence>
<dbReference type="CDD" id="cd07521">
    <property type="entry name" value="HAD_FCP1-like"/>
    <property type="match status" value="1"/>
</dbReference>
<feature type="compositionally biased region" description="Low complexity" evidence="7">
    <location>
        <begin position="911"/>
        <end position="928"/>
    </location>
</feature>
<comment type="catalytic activity">
    <reaction evidence="5">
        <text>O-phospho-L-seryl-[protein] + H2O = L-seryl-[protein] + phosphate</text>
        <dbReference type="Rhea" id="RHEA:20629"/>
        <dbReference type="Rhea" id="RHEA-COMP:9863"/>
        <dbReference type="Rhea" id="RHEA-COMP:11604"/>
        <dbReference type="ChEBI" id="CHEBI:15377"/>
        <dbReference type="ChEBI" id="CHEBI:29999"/>
        <dbReference type="ChEBI" id="CHEBI:43474"/>
        <dbReference type="ChEBI" id="CHEBI:83421"/>
        <dbReference type="EC" id="3.1.3.16"/>
    </reaction>
</comment>
<keyword evidence="4" id="KW-0539">Nucleus</keyword>
<dbReference type="Gene3D" id="3.40.50.10190">
    <property type="entry name" value="BRCT domain"/>
    <property type="match status" value="1"/>
</dbReference>
<dbReference type="PANTHER" id="PTHR23081">
    <property type="entry name" value="RNA POLYMERASE II CTD PHOSPHATASE"/>
    <property type="match status" value="1"/>
</dbReference>
<keyword evidence="9" id="KW-1185">Reference proteome</keyword>
<feature type="region of interest" description="Disordered" evidence="7">
    <location>
        <begin position="1398"/>
        <end position="1457"/>
    </location>
</feature>
<dbReference type="PROSITE" id="PS50969">
    <property type="entry name" value="FCP1"/>
    <property type="match status" value="1"/>
</dbReference>
<evidence type="ECO:0000256" key="4">
    <source>
        <dbReference type="ARBA" id="ARBA00023242"/>
    </source>
</evidence>
<feature type="compositionally biased region" description="Acidic residues" evidence="7">
    <location>
        <begin position="1056"/>
        <end position="1071"/>
    </location>
</feature>
<dbReference type="STRING" id="6183.A0A5K4FDG8"/>
<comment type="subcellular location">
    <subcellularLocation>
        <location evidence="1">Nucleus</location>
    </subcellularLocation>
</comment>
<evidence type="ECO:0000259" key="8">
    <source>
        <dbReference type="PROSITE" id="PS50969"/>
    </source>
</evidence>
<keyword evidence="3" id="KW-0378">Hydrolase</keyword>
<evidence type="ECO:0000256" key="1">
    <source>
        <dbReference type="ARBA" id="ARBA00004123"/>
    </source>
</evidence>
<organism evidence="9 10">
    <name type="scientific">Schistosoma mansoni</name>
    <name type="common">Blood fluke</name>
    <dbReference type="NCBI Taxonomy" id="6183"/>
    <lineage>
        <taxon>Eukaryota</taxon>
        <taxon>Metazoa</taxon>
        <taxon>Spiralia</taxon>
        <taxon>Lophotrochozoa</taxon>
        <taxon>Platyhelminthes</taxon>
        <taxon>Trematoda</taxon>
        <taxon>Digenea</taxon>
        <taxon>Strigeidida</taxon>
        <taxon>Schistosomatoidea</taxon>
        <taxon>Schistosomatidae</taxon>
        <taxon>Schistosoma</taxon>
    </lineage>
</organism>
<dbReference type="Gene3D" id="1.10.287.10">
    <property type="entry name" value="S15/NS1, RNA-binding"/>
    <property type="match status" value="1"/>
</dbReference>
<evidence type="ECO:0000256" key="7">
    <source>
        <dbReference type="SAM" id="MobiDB-lite"/>
    </source>
</evidence>
<sequence length="1457" mass="165778">MATAASSSKQPVCVPDNVTGDKVVHWKIHRRQLVNPSVSICELVDDASGRIDIRAPGYGWVTKMKDEGATVVPGCVLFNFLPCTHHVVMKDLCAECGANLRREGGISGERITDASASIPMVHAIPELHVSETVADEIALQDQQSLLAARKLVLLVDLDQTIIHTTNDPQAFKYKNVHRYRLPGSPLVYHTRLRPHLEKVLDCLSQYYQMHICTFGNRVYAHQLASMIDPKRRYFSQRILSRDECFNPVTKSANLKALFPRGLNLVCIIDDRGEVWDWSSNLIHVKPYRFFPDIGDINAFPWSSQSSPLSSSSIPTSSSFGSCTSTSTKVTESSSSLLSNCSNVQLIDKSDENVNSQVSEVNENIISHDVETKSNNNDNTTTAINNTEKPVRCTVDKTNDNPSVTTTDNNDIEFCQTQSTNANVTLKSSKSTDNIGDHIDDNPTTTAVVDNDDEIQLTSSEKDHNSDSLSKIKEIEIEMDAADDDYLLRLQEILLRIHRNYFKTYDLWQTGHYHHHHHHQTTLMTKASENKYSDHSTNSSIVNNSRKNVCLTNPTGNTDVPVHLPHVSDIIAKLRKTVLGPNCHITLSGLSPAHFPADRCLAGRIVRSLGGILHASLRLPSICNQSNVDDDNKNGDNTTSIPVNKLELKSESHGIAHSVSTHYTTHLIACRRGTEKVHAALKYLTINDNLQLNNNSSSHSLHLVSPQWLWSCHYHWDHVCELKYPLDRDFHPSDFDPDIEPIPGTIRYAKRMRRHYYHHHHSHINSSDGLHHHHSTHNDNRPRHHRHGHSRHHHHRHSQHHAHLQDRHNHKHSHQHHRSSMEFEPSSDVNEDIEQKIPRLDPSVVRSALDSIRTERENDRKRKLRRKSKNKRHHKRHRRDSSHHEDAKEKNISLIDNLTINDQGGLMFGNESSSSSSSSPSLKSDSSIESDLDHHDGQPNNSSLSSSSMEHSTKQETIISTENSKLACLFDESLCDHSEICQNKSIINCDLCKSNSLLLCNSDKLIMKSPAVINPYVTEIKDEGDQDFNEYTITGNPIELNDDKEEREGTRNTEQFNGDDEDVNVDDGEEDELSDLTNEQIEGEEEEEEVKAQLSDFLPPPTTLVLADNPLMHLPPDATGKMLAEIEDAVLEEVTERATSIPREAEIYDPAVDNFNDTSSTDSSSDNQTSVIELTKFHKSHITTNELPKNPMECDRRTLNWQVQRELLVRRRHRASPVETTKIDRKIRRLDQRFRRESRRRRSCDDLIFESMKSINSDNDNFFNESDSDCDSYDADYPKGWGPDEHVHKVSKHRFSSQKRWLIGSHHHKFSRLSVSPAIHSDPEPNVNWWIQDTEDVENKEWNTCPEGYDYADAERTREIMYDSRRDRYESCKYENNIAYQQRGHGNLTRCLFGADDNPEDINQSSADDEDAEDVIGPVSDISIGEDSGELGNDEDDDEEEEDEDLTDERWDPLREFM</sequence>
<dbReference type="Pfam" id="PF03031">
    <property type="entry name" value="NIF"/>
    <property type="match status" value="1"/>
</dbReference>
<dbReference type="EC" id="3.1.3.16" evidence="2"/>
<evidence type="ECO:0000256" key="3">
    <source>
        <dbReference type="ARBA" id="ARBA00022801"/>
    </source>
</evidence>
<dbReference type="InterPro" id="IPR039189">
    <property type="entry name" value="Fcp1"/>
</dbReference>
<dbReference type="SMART" id="SM00577">
    <property type="entry name" value="CPDc"/>
    <property type="match status" value="1"/>
</dbReference>